<dbReference type="EMBL" id="SJKD01000001">
    <property type="protein sequence ID" value="TCC52595.1"/>
    <property type="molecule type" value="Genomic_DNA"/>
</dbReference>
<dbReference type="RefSeq" id="WP_131511334.1">
    <property type="nucleotide sequence ID" value="NZ_SJKD01000001.1"/>
</dbReference>
<reference evidence="2 3" key="1">
    <citation type="submission" date="2019-02" db="EMBL/GenBank/DDBJ databases">
        <title>Kribbella capetownensis sp. nov. and Kribbella speibonae sp. nov., isolated from soil.</title>
        <authorList>
            <person name="Curtis S.M."/>
            <person name="Norton I."/>
            <person name="Everest G.J."/>
            <person name="Meyers P.R."/>
        </authorList>
    </citation>
    <scope>NUCLEOTIDE SEQUENCE [LARGE SCALE GENOMIC DNA]</scope>
    <source>
        <strain evidence="2 3">YM53</strain>
    </source>
</reference>
<protein>
    <submittedName>
        <fullName evidence="2">Uncharacterized protein</fullName>
    </submittedName>
</protein>
<evidence type="ECO:0000313" key="2">
    <source>
        <dbReference type="EMBL" id="TCC52595.1"/>
    </source>
</evidence>
<keyword evidence="3" id="KW-1185">Reference proteome</keyword>
<name>A0A4R0KB86_9ACTN</name>
<accession>A0A4R0KB86</accession>
<gene>
    <name evidence="2" type="ORF">E0H75_02200</name>
</gene>
<keyword evidence="1" id="KW-0812">Transmembrane</keyword>
<comment type="caution">
    <text evidence="2">The sequence shown here is derived from an EMBL/GenBank/DDBJ whole genome shotgun (WGS) entry which is preliminary data.</text>
</comment>
<evidence type="ECO:0000256" key="1">
    <source>
        <dbReference type="SAM" id="Phobius"/>
    </source>
</evidence>
<keyword evidence="1" id="KW-1133">Transmembrane helix</keyword>
<sequence>MRRGTKILIWSGATVAGLGVLAVFGTGLWMYMNHDVIDQIDDPVVVEAVSNACVTMTDEVRAVVVPPGSSPAVRVAAIRRQNQAVWDFVEEVLKVGNERLDGDLPFRRWLQDWETIMSLRERAAVALSVGSAPSFTMLSVEGIRSSSG</sequence>
<proteinExistence type="predicted"/>
<dbReference type="AlphaFoldDB" id="A0A4R0KB86"/>
<dbReference type="Proteomes" id="UP000293342">
    <property type="component" value="Unassembled WGS sequence"/>
</dbReference>
<dbReference type="OrthoDB" id="3745845at2"/>
<feature type="transmembrane region" description="Helical" evidence="1">
    <location>
        <begin position="7"/>
        <end position="32"/>
    </location>
</feature>
<keyword evidence="1" id="KW-0472">Membrane</keyword>
<organism evidence="2 3">
    <name type="scientific">Kribbella capetownensis</name>
    <dbReference type="NCBI Taxonomy" id="1572659"/>
    <lineage>
        <taxon>Bacteria</taxon>
        <taxon>Bacillati</taxon>
        <taxon>Actinomycetota</taxon>
        <taxon>Actinomycetes</taxon>
        <taxon>Propionibacteriales</taxon>
        <taxon>Kribbellaceae</taxon>
        <taxon>Kribbella</taxon>
    </lineage>
</organism>
<evidence type="ECO:0000313" key="3">
    <source>
        <dbReference type="Proteomes" id="UP000293342"/>
    </source>
</evidence>